<name>A0A7V8UBZ1_9PSED</name>
<comment type="caution">
    <text evidence="9">The sequence shown here is derived from an EMBL/GenBank/DDBJ whole genome shotgun (WGS) entry which is preliminary data.</text>
</comment>
<dbReference type="Pfam" id="PF02508">
    <property type="entry name" value="Rnf-Nqr"/>
    <property type="match status" value="1"/>
</dbReference>
<protein>
    <submittedName>
        <fullName evidence="9">NADH:quinone oxidoreductase</fullName>
    </submittedName>
</protein>
<evidence type="ECO:0000256" key="5">
    <source>
        <dbReference type="ARBA" id="ARBA00022967"/>
    </source>
</evidence>
<keyword evidence="3" id="KW-0997">Cell inner membrane</keyword>
<keyword evidence="3" id="KW-1003">Cell membrane</keyword>
<evidence type="ECO:0000313" key="10">
    <source>
        <dbReference type="Proteomes" id="UP000572407"/>
    </source>
</evidence>
<evidence type="ECO:0000256" key="1">
    <source>
        <dbReference type="ARBA" id="ARBA00004127"/>
    </source>
</evidence>
<dbReference type="GO" id="GO:0016020">
    <property type="term" value="C:membrane"/>
    <property type="evidence" value="ECO:0007669"/>
    <property type="project" value="InterPro"/>
</dbReference>
<organism evidence="9 10">
    <name type="scientific">Pseudomonas brassicacearum subsp. neoaurantiaca</name>
    <dbReference type="NCBI Taxonomy" id="494916"/>
    <lineage>
        <taxon>Bacteria</taxon>
        <taxon>Pseudomonadati</taxon>
        <taxon>Pseudomonadota</taxon>
        <taxon>Gammaproteobacteria</taxon>
        <taxon>Pseudomonadales</taxon>
        <taxon>Pseudomonadaceae</taxon>
        <taxon>Pseudomonas</taxon>
    </lineage>
</organism>
<proteinExistence type="predicted"/>
<evidence type="ECO:0000313" key="9">
    <source>
        <dbReference type="EMBL" id="MBA1379071.1"/>
    </source>
</evidence>
<dbReference type="EMBL" id="VDLV01000020">
    <property type="protein sequence ID" value="MBA1379071.1"/>
    <property type="molecule type" value="Genomic_DNA"/>
</dbReference>
<dbReference type="InterPro" id="IPR003667">
    <property type="entry name" value="NqrDE/RnfAE"/>
</dbReference>
<evidence type="ECO:0000256" key="8">
    <source>
        <dbReference type="SAM" id="Phobius"/>
    </source>
</evidence>
<accession>A0A7V8UBZ1</accession>
<dbReference type="RefSeq" id="WP_181288614.1">
    <property type="nucleotide sequence ID" value="NZ_VDLV01000020.1"/>
</dbReference>
<evidence type="ECO:0000256" key="6">
    <source>
        <dbReference type="ARBA" id="ARBA00022989"/>
    </source>
</evidence>
<keyword evidence="4 8" id="KW-0812">Transmembrane</keyword>
<keyword evidence="7 8" id="KW-0472">Membrane</keyword>
<comment type="subcellular location">
    <subcellularLocation>
        <location evidence="1">Endomembrane system</location>
        <topology evidence="1">Multi-pass membrane protein</topology>
    </subcellularLocation>
</comment>
<feature type="transmembrane region" description="Helical" evidence="8">
    <location>
        <begin position="86"/>
        <end position="104"/>
    </location>
</feature>
<gene>
    <name evidence="9" type="ORF">FHK92_14825</name>
</gene>
<dbReference type="AlphaFoldDB" id="A0A7V8UBZ1"/>
<sequence>MSNSAYWPRGLVLVPLVGASGSLVNVLILWLAWALISFAHGSTMALLRPRLTDYQGLIASSLVAAAMTACADLLAQAWILERQDALSVYIGWIALSCVALEHVAVGERRLTVHLRLAGQFGLLAISLGTLRELIGSGMPLAQLAPGGFILLGLLLAAYQAWIGNKTRSTLQETSRP</sequence>
<feature type="transmembrane region" description="Helical" evidence="8">
    <location>
        <begin position="140"/>
        <end position="161"/>
    </location>
</feature>
<feature type="transmembrane region" description="Helical" evidence="8">
    <location>
        <begin position="12"/>
        <end position="36"/>
    </location>
</feature>
<evidence type="ECO:0000256" key="2">
    <source>
        <dbReference type="ARBA" id="ARBA00022448"/>
    </source>
</evidence>
<keyword evidence="5" id="KW-1278">Translocase</keyword>
<keyword evidence="2" id="KW-0813">Transport</keyword>
<dbReference type="Proteomes" id="UP000572407">
    <property type="component" value="Unassembled WGS sequence"/>
</dbReference>
<evidence type="ECO:0000256" key="7">
    <source>
        <dbReference type="ARBA" id="ARBA00023136"/>
    </source>
</evidence>
<dbReference type="GO" id="GO:0012505">
    <property type="term" value="C:endomembrane system"/>
    <property type="evidence" value="ECO:0007669"/>
    <property type="project" value="UniProtKB-SubCell"/>
</dbReference>
<evidence type="ECO:0000256" key="3">
    <source>
        <dbReference type="ARBA" id="ARBA00022519"/>
    </source>
</evidence>
<evidence type="ECO:0000256" key="4">
    <source>
        <dbReference type="ARBA" id="ARBA00022692"/>
    </source>
</evidence>
<reference evidence="9 10" key="1">
    <citation type="submission" date="2019-06" db="EMBL/GenBank/DDBJ databases">
        <title>Analysis of the biodiversity of Brassica napus bacterial endophytes for the selection of potential efficient biofertilizers for rapeseed crops.</title>
        <authorList>
            <person name="Jimenez-Gomez A."/>
            <person name="Saati-Santamaria Z."/>
            <person name="Menendez E."/>
            <person name="Rivas R."/>
            <person name="Mateos P.F."/>
            <person name="Velazquez E."/>
            <person name="Garcia-Fraile P."/>
        </authorList>
    </citation>
    <scope>NUCLEOTIDE SEQUENCE [LARGE SCALE GENOMIC DNA]</scope>
    <source>
        <strain evidence="9 10">CDVBN10</strain>
    </source>
</reference>
<keyword evidence="6 8" id="KW-1133">Transmembrane helix</keyword>
<feature type="transmembrane region" description="Helical" evidence="8">
    <location>
        <begin position="57"/>
        <end position="80"/>
    </location>
</feature>
<feature type="transmembrane region" description="Helical" evidence="8">
    <location>
        <begin position="116"/>
        <end position="134"/>
    </location>
</feature>